<protein>
    <submittedName>
        <fullName evidence="4">2-hydroxyacid dehydrogenase</fullName>
    </submittedName>
</protein>
<accession>A0AA38S105</accession>
<dbReference type="CDD" id="cd12163">
    <property type="entry name" value="2-Hacid_dh_5"/>
    <property type="match status" value="1"/>
</dbReference>
<dbReference type="AlphaFoldDB" id="A0AA38S105"/>
<dbReference type="Gene3D" id="3.40.50.720">
    <property type="entry name" value="NAD(P)-binding Rossmann-like Domain"/>
    <property type="match status" value="2"/>
</dbReference>
<evidence type="ECO:0000313" key="4">
    <source>
        <dbReference type="EMBL" id="KAJ9144676.1"/>
    </source>
</evidence>
<dbReference type="Proteomes" id="UP001174694">
    <property type="component" value="Unassembled WGS sequence"/>
</dbReference>
<dbReference type="GO" id="GO:0051287">
    <property type="term" value="F:NAD binding"/>
    <property type="evidence" value="ECO:0007669"/>
    <property type="project" value="InterPro"/>
</dbReference>
<dbReference type="EMBL" id="JANBVO010000016">
    <property type="protein sequence ID" value="KAJ9144676.1"/>
    <property type="molecule type" value="Genomic_DNA"/>
</dbReference>
<dbReference type="PANTHER" id="PTHR43333:SF1">
    <property type="entry name" value="D-ISOMER SPECIFIC 2-HYDROXYACID DEHYDROGENASE NAD-BINDING DOMAIN-CONTAINING PROTEIN"/>
    <property type="match status" value="1"/>
</dbReference>
<dbReference type="InterPro" id="IPR036291">
    <property type="entry name" value="NAD(P)-bd_dom_sf"/>
</dbReference>
<name>A0AA38S105_9PEZI</name>
<feature type="domain" description="D-isomer specific 2-hydroxyacid dehydrogenase NAD-binding" evidence="3">
    <location>
        <begin position="234"/>
        <end position="326"/>
    </location>
</feature>
<gene>
    <name evidence="4" type="ORF">NKR23_g5760</name>
</gene>
<keyword evidence="2" id="KW-0520">NAD</keyword>
<feature type="domain" description="D-isomer specific 2-hydroxyacid dehydrogenase NAD-binding" evidence="3">
    <location>
        <begin position="129"/>
        <end position="198"/>
    </location>
</feature>
<proteinExistence type="predicted"/>
<sequence length="363" mass="40905">MGSAVTDLGKDVLLIFLPMDPDEKWIGRVKSTFPGLEIRWVNRDEYAKGGKSVADIPEEEWRGVTLALVSLPPPAKVMSSVRYVQLSSAGADRWLEHEVYKDPNVVFCTANGVHSPVRTQIAEWVIGTWLMAQHHFLNFADFMKTGHWGKPNNFNIVDSPGLRMGILGYGAIGRQCARLAKALGMEIYAYTRTERSTPESRKDDSYVVPGTGDPDGVLPDKWFHGASRSAVNDFLAQDLDVLVIGLPLTESTKYIIDTEQFDILSRKKTYVVNIARGRHIRTEALIKALEQDKIRGAALDVTDPEPLPADHALWQAPNVFITPHVSWQTPHYWERLLNILEANLERLRDGKPMINVMNKEHHY</sequence>
<keyword evidence="5" id="KW-1185">Reference proteome</keyword>
<evidence type="ECO:0000256" key="1">
    <source>
        <dbReference type="ARBA" id="ARBA00023002"/>
    </source>
</evidence>
<dbReference type="SUPFAM" id="SSF51735">
    <property type="entry name" value="NAD(P)-binding Rossmann-fold domains"/>
    <property type="match status" value="1"/>
</dbReference>
<evidence type="ECO:0000256" key="2">
    <source>
        <dbReference type="ARBA" id="ARBA00023027"/>
    </source>
</evidence>
<comment type="caution">
    <text evidence="4">The sequence shown here is derived from an EMBL/GenBank/DDBJ whole genome shotgun (WGS) entry which is preliminary data.</text>
</comment>
<dbReference type="Pfam" id="PF02826">
    <property type="entry name" value="2-Hacid_dh_C"/>
    <property type="match status" value="2"/>
</dbReference>
<dbReference type="PANTHER" id="PTHR43333">
    <property type="entry name" value="2-HACID_DH_C DOMAIN-CONTAINING PROTEIN"/>
    <property type="match status" value="1"/>
</dbReference>
<evidence type="ECO:0000313" key="5">
    <source>
        <dbReference type="Proteomes" id="UP001174694"/>
    </source>
</evidence>
<dbReference type="InterPro" id="IPR006140">
    <property type="entry name" value="D-isomer_DH_NAD-bd"/>
</dbReference>
<evidence type="ECO:0000259" key="3">
    <source>
        <dbReference type="Pfam" id="PF02826"/>
    </source>
</evidence>
<keyword evidence="1" id="KW-0560">Oxidoreductase</keyword>
<organism evidence="4 5">
    <name type="scientific">Pleurostoma richardsiae</name>
    <dbReference type="NCBI Taxonomy" id="41990"/>
    <lineage>
        <taxon>Eukaryota</taxon>
        <taxon>Fungi</taxon>
        <taxon>Dikarya</taxon>
        <taxon>Ascomycota</taxon>
        <taxon>Pezizomycotina</taxon>
        <taxon>Sordariomycetes</taxon>
        <taxon>Sordariomycetidae</taxon>
        <taxon>Calosphaeriales</taxon>
        <taxon>Pleurostomataceae</taxon>
        <taxon>Pleurostoma</taxon>
    </lineage>
</organism>
<dbReference type="PROSITE" id="PS00065">
    <property type="entry name" value="D_2_HYDROXYACID_DH_1"/>
    <property type="match status" value="1"/>
</dbReference>
<reference evidence="4" key="1">
    <citation type="submission" date="2022-07" db="EMBL/GenBank/DDBJ databases">
        <title>Fungi with potential for degradation of polypropylene.</title>
        <authorList>
            <person name="Gostincar C."/>
        </authorList>
    </citation>
    <scope>NUCLEOTIDE SEQUENCE</scope>
    <source>
        <strain evidence="4">EXF-13308</strain>
    </source>
</reference>
<dbReference type="InterPro" id="IPR029752">
    <property type="entry name" value="D-isomer_DH_CS1"/>
</dbReference>
<dbReference type="GO" id="GO:0016491">
    <property type="term" value="F:oxidoreductase activity"/>
    <property type="evidence" value="ECO:0007669"/>
    <property type="project" value="UniProtKB-KW"/>
</dbReference>